<dbReference type="STRING" id="1348114.OM33_12335"/>
<feature type="binding site" evidence="6">
    <location>
        <begin position="32"/>
        <end position="39"/>
    </location>
    <ligand>
        <name>ATP</name>
        <dbReference type="ChEBI" id="CHEBI:30616"/>
    </ligand>
</feature>
<comment type="similarity">
    <text evidence="6">Belongs to the SMC family.</text>
</comment>
<evidence type="ECO:0000256" key="3">
    <source>
        <dbReference type="ARBA" id="ARBA00022840"/>
    </source>
</evidence>
<evidence type="ECO:0000256" key="5">
    <source>
        <dbReference type="ARBA" id="ARBA00023125"/>
    </source>
</evidence>
<dbReference type="InterPro" id="IPR003395">
    <property type="entry name" value="RecF/RecN/SMC_N"/>
</dbReference>
<feature type="coiled-coil region" evidence="6">
    <location>
        <begin position="787"/>
        <end position="877"/>
    </location>
</feature>
<keyword evidence="4 6" id="KW-0175">Coiled coil</keyword>
<organism evidence="8 9">
    <name type="scientific">Pseudoalteromonas piratica</name>
    <dbReference type="NCBI Taxonomy" id="1348114"/>
    <lineage>
        <taxon>Bacteria</taxon>
        <taxon>Pseudomonadati</taxon>
        <taxon>Pseudomonadota</taxon>
        <taxon>Gammaproteobacteria</taxon>
        <taxon>Alteromonadales</taxon>
        <taxon>Pseudoalteromonadaceae</taxon>
        <taxon>Pseudoalteromonas</taxon>
    </lineage>
</organism>
<proteinExistence type="inferred from homology"/>
<dbReference type="GO" id="GO:0007059">
    <property type="term" value="P:chromosome segregation"/>
    <property type="evidence" value="ECO:0007669"/>
    <property type="project" value="UniProtKB-UniRule"/>
</dbReference>
<dbReference type="OrthoDB" id="9808768at2"/>
<keyword evidence="1 6" id="KW-0963">Cytoplasm</keyword>
<dbReference type="GO" id="GO:0030261">
    <property type="term" value="P:chromosome condensation"/>
    <property type="evidence" value="ECO:0007669"/>
    <property type="project" value="InterPro"/>
</dbReference>
<dbReference type="CDD" id="cd03278">
    <property type="entry name" value="ABC_SMC_barmotin"/>
    <property type="match status" value="2"/>
</dbReference>
<dbReference type="Gene3D" id="3.40.50.300">
    <property type="entry name" value="P-loop containing nucleotide triphosphate hydrolases"/>
    <property type="match status" value="2"/>
</dbReference>
<dbReference type="InterPro" id="IPR027417">
    <property type="entry name" value="P-loop_NTPase"/>
</dbReference>
<feature type="domain" description="RecF/RecN/SMC N-terminal" evidence="7">
    <location>
        <begin position="729"/>
        <end position="1123"/>
    </location>
</feature>
<evidence type="ECO:0000313" key="9">
    <source>
        <dbReference type="Proteomes" id="UP000030341"/>
    </source>
</evidence>
<dbReference type="Pfam" id="PF02463">
    <property type="entry name" value="SMC_N"/>
    <property type="match status" value="2"/>
</dbReference>
<feature type="coiled-coil region" evidence="6">
    <location>
        <begin position="426"/>
        <end position="493"/>
    </location>
</feature>
<dbReference type="SUPFAM" id="SSF52540">
    <property type="entry name" value="P-loop containing nucleoside triphosphate hydrolases"/>
    <property type="match status" value="1"/>
</dbReference>
<dbReference type="HAMAP" id="MF_01894">
    <property type="entry name" value="Smc_prok"/>
    <property type="match status" value="1"/>
</dbReference>
<feature type="coiled-coil region" evidence="6">
    <location>
        <begin position="170"/>
        <end position="218"/>
    </location>
</feature>
<comment type="subunit">
    <text evidence="6">Homodimer.</text>
</comment>
<dbReference type="InterPro" id="IPR011890">
    <property type="entry name" value="SMC_prok"/>
</dbReference>
<dbReference type="KEGG" id="pseo:OM33_12335"/>
<comment type="subcellular location">
    <subcellularLocation>
        <location evidence="6">Cytoplasm</location>
    </subcellularLocation>
</comment>
<dbReference type="Proteomes" id="UP000030341">
    <property type="component" value="Chromosome 1"/>
</dbReference>
<dbReference type="eggNOG" id="COG1196">
    <property type="taxonomic scope" value="Bacteria"/>
</dbReference>
<accession>A0A0A7EIM5</accession>
<comment type="domain">
    <text evidence="6">Contains large globular domains required for ATP hydrolysis at each terminus and a third globular domain forming a flexible hinge near the middle of the molecule. These domains are separated by coiled-coil structures.</text>
</comment>
<feature type="coiled-coil region" evidence="6">
    <location>
        <begin position="272"/>
        <end position="376"/>
    </location>
</feature>
<evidence type="ECO:0000256" key="1">
    <source>
        <dbReference type="ARBA" id="ARBA00022490"/>
    </source>
</evidence>
<dbReference type="PANTHER" id="PTHR43977">
    <property type="entry name" value="STRUCTURAL MAINTENANCE OF CHROMOSOMES PROTEIN 3"/>
    <property type="match status" value="1"/>
</dbReference>
<evidence type="ECO:0000313" key="8">
    <source>
        <dbReference type="EMBL" id="AIY65827.1"/>
    </source>
</evidence>
<dbReference type="RefSeq" id="WP_038642101.1">
    <property type="nucleotide sequence ID" value="NZ_CP009888.1"/>
</dbReference>
<dbReference type="HOGENOM" id="CLU_001042_2_2_6"/>
<protein>
    <recommendedName>
        <fullName evidence="6">Chromosome partition protein Smc</fullName>
    </recommendedName>
</protein>
<dbReference type="PIRSF" id="PIRSF005719">
    <property type="entry name" value="SMC"/>
    <property type="match status" value="1"/>
</dbReference>
<evidence type="ECO:0000259" key="7">
    <source>
        <dbReference type="Pfam" id="PF02463"/>
    </source>
</evidence>
<evidence type="ECO:0000256" key="2">
    <source>
        <dbReference type="ARBA" id="ARBA00022741"/>
    </source>
</evidence>
<dbReference type="GO" id="GO:0005524">
    <property type="term" value="F:ATP binding"/>
    <property type="evidence" value="ECO:0007669"/>
    <property type="project" value="UniProtKB-UniRule"/>
</dbReference>
<keyword evidence="5 6" id="KW-0238">DNA-binding</keyword>
<dbReference type="GO" id="GO:0003677">
    <property type="term" value="F:DNA binding"/>
    <property type="evidence" value="ECO:0007669"/>
    <property type="project" value="UniProtKB-UniRule"/>
</dbReference>
<dbReference type="EMBL" id="CP009888">
    <property type="protein sequence ID" value="AIY65827.1"/>
    <property type="molecule type" value="Genomic_DNA"/>
</dbReference>
<dbReference type="AlphaFoldDB" id="A0A0A7EIM5"/>
<sequence length="1140" mass="128606">MRLASIKLAGFKSFVEPSKIPFPDQMTCVVGPNGCGKSNVIDAVRWVLGESSAKNLRGDAMTDVIFNGSTERKPVSQASVELLFDNTEGRLPGTLASRNQIAIKRLVTREGVSQYYLNGEKCRKRDITDIFLGTGLGPRSYAIIEQGMISRLIESKPQDLRIFLEEAAGVSKYKERRRETQTRLNSTRDNLERLLDLRNELENQLNVLTEQADKARIYTTAKSKERTLKAQICVLKWQSLQQKLLESEAKLSDIDEQIGFLTEAHTGHDDVISALKLAIEQANDLLNDAQHQEFQLRNKLARDEQDKIHKQAQKVQLSQRIGQLQKQFKQLDQDQLETKDNYQDQQEQLALCQAELEQYEELVELSLAKYEEQKAQQDELYSAYQVSLGDNNGLVQEQQSLQSSLSSLEVQEARFTQQKLAQCEQKAALQEQYVTLETKLATFKLDQIQARHEQVSNNLSELNGEVATAQKALAEKHTQMTEAEHQLQSLLTKRDALALVLNEHNDNSSSVANLLPSLKVGQDWHLAVEASLFNLRFAHRVEQLDQDLIQPQIWQQAMQVTIGSLAEKVMEGAYPSYFNLIAVVDDVNALNDDFWQGEFHFAVDSKGNLRGDNWFLPCQFDHDNSLLVKHQLLKEIELSIPESELQLQSAQKTLTAQQSLVESLQSQQKELNSAFALIDRELTQSRAEYSFSEKRFDEINLQLNTVSNKQAELEAQLQLLSDNKTPLVTELEDIIKKQAESKERQTHFEAAYHNAKLVTRQLQTAFEGEKSQCHKVQLHLQTMQNQIVLSESKLNQFSTRYDELNEQLEEAKLTLEDVQMPLVELDETIAEQHLLLEQQIEQKQQKQLALEDAKEKLKQAESGIGSEQEKLESLKQTKQSIVLEQQSFQLKSEAALAPLAELNTQLKDVIADLPEDTKLTTLQGQLSKVSNEISQLGAINLAAIEEFDKASARKNYLDQQYDDLVSALETLESAIIKIDRETKQRFKATFDQVNSGLQDLFPKVFGGGSAYLELTSDDLLETGVAIMARPPGKKNATIHLLSGGEKALTALSLVFSIFQLNPAPFCMLDEVDAPLDDANVGRFCRLVEEMSQDVQFVYISHNKIAMEMAARLTGVTMAEPGVSRVVAVDIEKALEMSESA</sequence>
<dbReference type="InterPro" id="IPR024704">
    <property type="entry name" value="SMC"/>
</dbReference>
<dbReference type="GO" id="GO:0007062">
    <property type="term" value="P:sister chromatid cohesion"/>
    <property type="evidence" value="ECO:0007669"/>
    <property type="project" value="InterPro"/>
</dbReference>
<keyword evidence="9" id="KW-1185">Reference proteome</keyword>
<name>A0A0A7EIM5_9GAMM</name>
<evidence type="ECO:0000256" key="4">
    <source>
        <dbReference type="ARBA" id="ARBA00023054"/>
    </source>
</evidence>
<evidence type="ECO:0000256" key="6">
    <source>
        <dbReference type="HAMAP-Rule" id="MF_01894"/>
    </source>
</evidence>
<gene>
    <name evidence="6" type="primary">smc</name>
    <name evidence="8" type="ORF">OM33_12335</name>
</gene>
<comment type="function">
    <text evidence="6">Required for chromosome condensation and partitioning.</text>
</comment>
<dbReference type="GO" id="GO:0005737">
    <property type="term" value="C:cytoplasm"/>
    <property type="evidence" value="ECO:0007669"/>
    <property type="project" value="UniProtKB-SubCell"/>
</dbReference>
<dbReference type="GO" id="GO:0016887">
    <property type="term" value="F:ATP hydrolysis activity"/>
    <property type="evidence" value="ECO:0007669"/>
    <property type="project" value="InterPro"/>
</dbReference>
<dbReference type="GO" id="GO:0006260">
    <property type="term" value="P:DNA replication"/>
    <property type="evidence" value="ECO:0007669"/>
    <property type="project" value="UniProtKB-UniRule"/>
</dbReference>
<feature type="domain" description="RecF/RecN/SMC N-terminal" evidence="7">
    <location>
        <begin position="3"/>
        <end position="656"/>
    </location>
</feature>
<keyword evidence="3 6" id="KW-0067">ATP-binding</keyword>
<feature type="coiled-coil region" evidence="6">
    <location>
        <begin position="696"/>
        <end position="723"/>
    </location>
</feature>
<reference evidence="8 9" key="1">
    <citation type="submission" date="2014-11" db="EMBL/GenBank/DDBJ databases">
        <title>Complete Genome Sequence of Pseudoalteromonas sp. Strain OCN003 Isolated from Kaneohe Bay, Oahu, Hawaii.</title>
        <authorList>
            <person name="Beurmann S."/>
            <person name="Videau P."/>
            <person name="Ushijima B."/>
            <person name="Smith A.M."/>
            <person name="Aeby G.S."/>
            <person name="Callahan S.M."/>
            <person name="Belcaid M."/>
        </authorList>
    </citation>
    <scope>NUCLEOTIDE SEQUENCE [LARGE SCALE GENOMIC DNA]</scope>
    <source>
        <strain evidence="8 9">OCN003</strain>
    </source>
</reference>
<keyword evidence="2 6" id="KW-0547">Nucleotide-binding</keyword>